<keyword evidence="2" id="KW-1185">Reference proteome</keyword>
<name>A0AC61QTU6_9BACT</name>
<evidence type="ECO:0000313" key="1">
    <source>
        <dbReference type="EMBL" id="TGX84107.1"/>
    </source>
</evidence>
<organism evidence="1 2">
    <name type="scientific">Palleniella muris</name>
    <dbReference type="NCBI Taxonomy" id="3038145"/>
    <lineage>
        <taxon>Bacteria</taxon>
        <taxon>Pseudomonadati</taxon>
        <taxon>Bacteroidota</taxon>
        <taxon>Bacteroidia</taxon>
        <taxon>Bacteroidales</taxon>
        <taxon>Prevotellaceae</taxon>
        <taxon>Palleniella</taxon>
    </lineage>
</organism>
<reference evidence="1" key="1">
    <citation type="submission" date="2019-04" db="EMBL/GenBank/DDBJ databases">
        <title>Microbes associate with the intestines of laboratory mice.</title>
        <authorList>
            <person name="Navarre W."/>
            <person name="Wong E."/>
            <person name="Huang K."/>
            <person name="Tropini C."/>
            <person name="Ng K."/>
            <person name="Yu B."/>
        </authorList>
    </citation>
    <scope>NUCLEOTIDE SEQUENCE</scope>
    <source>
        <strain evidence="1">NM73_A23</strain>
    </source>
</reference>
<protein>
    <submittedName>
        <fullName evidence="1">ABC transporter ATP-binding protein</fullName>
    </submittedName>
</protein>
<comment type="caution">
    <text evidence="1">The sequence shown here is derived from an EMBL/GenBank/DDBJ whole genome shotgun (WGS) entry which is preliminary data.</text>
</comment>
<keyword evidence="1" id="KW-0067">ATP-binding</keyword>
<dbReference type="EMBL" id="SRZC01000001">
    <property type="protein sequence ID" value="TGX84107.1"/>
    <property type="molecule type" value="Genomic_DNA"/>
</dbReference>
<proteinExistence type="predicted"/>
<dbReference type="Proteomes" id="UP000308886">
    <property type="component" value="Unassembled WGS sequence"/>
</dbReference>
<sequence>MNTLTISDLTIGHGKHIVASSLNAQLAAGKLTCLVGRNGVGKSTLLKTLAGFLPPIHGEIRYSGTNGSDDIVITPDSGRRTDNGRLAKRVSVVLTGRPDVSMMTARDIVGLGRSPYTDMWGTLRDSDREVVESSMERVGIGNLSERNIETLSDGECQKVLIAKALTQETPIILLDEPTAFLDYPSKVETMRLMKAIAAENNGGGHHAQGVLLSTHDMEMALHLADEVWLMTQDRRLLHGTPKELEDALTKENLKISF</sequence>
<accession>A0AC61QTU6</accession>
<gene>
    <name evidence="1" type="ORF">E5358_00255</name>
</gene>
<keyword evidence="1" id="KW-0547">Nucleotide-binding</keyword>
<evidence type="ECO:0000313" key="2">
    <source>
        <dbReference type="Proteomes" id="UP000308886"/>
    </source>
</evidence>